<keyword evidence="2 4" id="KW-0238">DNA-binding</keyword>
<evidence type="ECO:0000313" key="7">
    <source>
        <dbReference type="Proteomes" id="UP000006048"/>
    </source>
</evidence>
<reference evidence="6 7" key="1">
    <citation type="submission" date="2012-06" db="EMBL/GenBank/DDBJ databases">
        <title>The complete chromosome of genome of Turneriella parva DSM 21527.</title>
        <authorList>
            <consortium name="US DOE Joint Genome Institute (JGI-PGF)"/>
            <person name="Lucas S."/>
            <person name="Han J."/>
            <person name="Lapidus A."/>
            <person name="Bruce D."/>
            <person name="Goodwin L."/>
            <person name="Pitluck S."/>
            <person name="Peters L."/>
            <person name="Kyrpides N."/>
            <person name="Mavromatis K."/>
            <person name="Ivanova N."/>
            <person name="Mikhailova N."/>
            <person name="Chertkov O."/>
            <person name="Detter J.C."/>
            <person name="Tapia R."/>
            <person name="Han C."/>
            <person name="Land M."/>
            <person name="Hauser L."/>
            <person name="Markowitz V."/>
            <person name="Cheng J.-F."/>
            <person name="Hugenholtz P."/>
            <person name="Woyke T."/>
            <person name="Wu D."/>
            <person name="Gronow S."/>
            <person name="Wellnitz S."/>
            <person name="Brambilla E."/>
            <person name="Klenk H.-P."/>
            <person name="Eisen J.A."/>
        </authorList>
    </citation>
    <scope>NUCLEOTIDE SEQUENCE [LARGE SCALE GENOMIC DNA]</scope>
    <source>
        <strain evidence="7">ATCC BAA-1111 / DSM 21527 / NCTC 11395 / H</strain>
    </source>
</reference>
<dbReference type="RefSeq" id="WP_014802397.1">
    <property type="nucleotide sequence ID" value="NC_018020.1"/>
</dbReference>
<dbReference type="PROSITE" id="PS01081">
    <property type="entry name" value="HTH_TETR_1"/>
    <property type="match status" value="1"/>
</dbReference>
<keyword evidence="3" id="KW-0804">Transcription</keyword>
<dbReference type="PATRIC" id="fig|869212.3.peg.1222"/>
<sequence length="216" mass="24423">MKLKEQGMLAEFRRYQNPQTAKEAQIVKAAERVFAELGYDGATTAELARRGGVTERTLFKYFPGKAHLYKRVLSGLLFAAIIPGHMADLRSRLLDLKPDFREWYAAILMARYQAVAAEPFRLRLLWGALLFSPDFSVIFGKLWRENLYETSVKAICHFQAKGQVRADLDASAIVRASFSLGGGFLLTQFVFAPELNLNPEVEIQTIVELFTRGVKM</sequence>
<dbReference type="KEGG" id="tpx:Turpa_1233"/>
<feature type="domain" description="HTH tetR-type" evidence="5">
    <location>
        <begin position="20"/>
        <end position="80"/>
    </location>
</feature>
<dbReference type="InterPro" id="IPR009057">
    <property type="entry name" value="Homeodomain-like_sf"/>
</dbReference>
<dbReference type="SUPFAM" id="SSF46689">
    <property type="entry name" value="Homeodomain-like"/>
    <property type="match status" value="1"/>
</dbReference>
<name>I4B3M4_TURPD</name>
<dbReference type="OrthoDB" id="9780824at2"/>
<dbReference type="Pfam" id="PF00440">
    <property type="entry name" value="TetR_N"/>
    <property type="match status" value="1"/>
</dbReference>
<dbReference type="PROSITE" id="PS50977">
    <property type="entry name" value="HTH_TETR_2"/>
    <property type="match status" value="1"/>
</dbReference>
<dbReference type="Gene3D" id="1.10.357.10">
    <property type="entry name" value="Tetracycline Repressor, domain 2"/>
    <property type="match status" value="1"/>
</dbReference>
<gene>
    <name evidence="6" type="ordered locus">Turpa_1233</name>
</gene>
<evidence type="ECO:0000259" key="5">
    <source>
        <dbReference type="PROSITE" id="PS50977"/>
    </source>
</evidence>
<dbReference type="PANTHER" id="PTHR30055">
    <property type="entry name" value="HTH-TYPE TRANSCRIPTIONAL REGULATOR RUTR"/>
    <property type="match status" value="1"/>
</dbReference>
<dbReference type="GO" id="GO:0003700">
    <property type="term" value="F:DNA-binding transcription factor activity"/>
    <property type="evidence" value="ECO:0007669"/>
    <property type="project" value="TreeGrafter"/>
</dbReference>
<accession>I4B3M4</accession>
<keyword evidence="7" id="KW-1185">Reference proteome</keyword>
<evidence type="ECO:0000256" key="2">
    <source>
        <dbReference type="ARBA" id="ARBA00023125"/>
    </source>
</evidence>
<dbReference type="Gene3D" id="1.10.10.60">
    <property type="entry name" value="Homeodomain-like"/>
    <property type="match status" value="1"/>
</dbReference>
<evidence type="ECO:0000256" key="3">
    <source>
        <dbReference type="ARBA" id="ARBA00023163"/>
    </source>
</evidence>
<proteinExistence type="predicted"/>
<evidence type="ECO:0000313" key="6">
    <source>
        <dbReference type="EMBL" id="AFM11881.1"/>
    </source>
</evidence>
<feature type="DNA-binding region" description="H-T-H motif" evidence="4">
    <location>
        <begin position="43"/>
        <end position="62"/>
    </location>
</feature>
<dbReference type="AlphaFoldDB" id="I4B3M4"/>
<dbReference type="Proteomes" id="UP000006048">
    <property type="component" value="Chromosome"/>
</dbReference>
<evidence type="ECO:0000256" key="1">
    <source>
        <dbReference type="ARBA" id="ARBA00023015"/>
    </source>
</evidence>
<protein>
    <submittedName>
        <fullName evidence="6">Transcriptional regulator, TetR family</fullName>
    </submittedName>
</protein>
<dbReference type="HOGENOM" id="CLU_069356_27_3_12"/>
<dbReference type="InterPro" id="IPR001647">
    <property type="entry name" value="HTH_TetR"/>
</dbReference>
<dbReference type="PANTHER" id="PTHR30055:SF234">
    <property type="entry name" value="HTH-TYPE TRANSCRIPTIONAL REGULATOR BETI"/>
    <property type="match status" value="1"/>
</dbReference>
<dbReference type="InterPro" id="IPR050109">
    <property type="entry name" value="HTH-type_TetR-like_transc_reg"/>
</dbReference>
<dbReference type="STRING" id="869212.Turpa_1233"/>
<dbReference type="PRINTS" id="PR00455">
    <property type="entry name" value="HTHTETR"/>
</dbReference>
<dbReference type="EMBL" id="CP002959">
    <property type="protein sequence ID" value="AFM11881.1"/>
    <property type="molecule type" value="Genomic_DNA"/>
</dbReference>
<organism evidence="6 7">
    <name type="scientific">Turneriella parva (strain ATCC BAA-1111 / DSM 21527 / NCTC 11395 / H)</name>
    <name type="common">Leptospira parva</name>
    <dbReference type="NCBI Taxonomy" id="869212"/>
    <lineage>
        <taxon>Bacteria</taxon>
        <taxon>Pseudomonadati</taxon>
        <taxon>Spirochaetota</taxon>
        <taxon>Spirochaetia</taxon>
        <taxon>Leptospirales</taxon>
        <taxon>Leptospiraceae</taxon>
        <taxon>Turneriella</taxon>
    </lineage>
</organism>
<dbReference type="GO" id="GO:0000976">
    <property type="term" value="F:transcription cis-regulatory region binding"/>
    <property type="evidence" value="ECO:0007669"/>
    <property type="project" value="TreeGrafter"/>
</dbReference>
<evidence type="ECO:0000256" key="4">
    <source>
        <dbReference type="PROSITE-ProRule" id="PRU00335"/>
    </source>
</evidence>
<dbReference type="InterPro" id="IPR023772">
    <property type="entry name" value="DNA-bd_HTH_TetR-type_CS"/>
</dbReference>
<keyword evidence="1" id="KW-0805">Transcription regulation</keyword>